<keyword evidence="2" id="KW-1133">Transmembrane helix</keyword>
<feature type="region of interest" description="Disordered" evidence="1">
    <location>
        <begin position="1"/>
        <end position="26"/>
    </location>
</feature>
<gene>
    <name evidence="3" type="ORF">Acy02nite_71070</name>
</gene>
<proteinExistence type="predicted"/>
<keyword evidence="2" id="KW-0472">Membrane</keyword>
<protein>
    <submittedName>
        <fullName evidence="3">Uncharacterized protein</fullName>
    </submittedName>
</protein>
<dbReference type="EMBL" id="BOMH01000059">
    <property type="protein sequence ID" value="GID69226.1"/>
    <property type="molecule type" value="Genomic_DNA"/>
</dbReference>
<accession>A0A919IQ99</accession>
<name>A0A919IQ99_9ACTN</name>
<dbReference type="AlphaFoldDB" id="A0A919IQ99"/>
<evidence type="ECO:0000313" key="3">
    <source>
        <dbReference type="EMBL" id="GID69226.1"/>
    </source>
</evidence>
<comment type="caution">
    <text evidence="3">The sequence shown here is derived from an EMBL/GenBank/DDBJ whole genome shotgun (WGS) entry which is preliminary data.</text>
</comment>
<dbReference type="Proteomes" id="UP000619479">
    <property type="component" value="Unassembled WGS sequence"/>
</dbReference>
<feature type="transmembrane region" description="Helical" evidence="2">
    <location>
        <begin position="31"/>
        <end position="55"/>
    </location>
</feature>
<keyword evidence="4" id="KW-1185">Reference proteome</keyword>
<evidence type="ECO:0000313" key="4">
    <source>
        <dbReference type="Proteomes" id="UP000619479"/>
    </source>
</evidence>
<organism evidence="3 4">
    <name type="scientific">Actinoplanes cyaneus</name>
    <dbReference type="NCBI Taxonomy" id="52696"/>
    <lineage>
        <taxon>Bacteria</taxon>
        <taxon>Bacillati</taxon>
        <taxon>Actinomycetota</taxon>
        <taxon>Actinomycetes</taxon>
        <taxon>Micromonosporales</taxon>
        <taxon>Micromonosporaceae</taxon>
        <taxon>Actinoplanes</taxon>
    </lineage>
</organism>
<keyword evidence="2" id="KW-0812">Transmembrane</keyword>
<dbReference type="RefSeq" id="WP_203751235.1">
    <property type="nucleotide sequence ID" value="NZ_BAAAUC010000061.1"/>
</dbReference>
<reference evidence="3" key="1">
    <citation type="submission" date="2021-01" db="EMBL/GenBank/DDBJ databases">
        <title>Whole genome shotgun sequence of Actinoplanes cyaneus NBRC 14990.</title>
        <authorList>
            <person name="Komaki H."/>
            <person name="Tamura T."/>
        </authorList>
    </citation>
    <scope>NUCLEOTIDE SEQUENCE</scope>
    <source>
        <strain evidence="3">NBRC 14990</strain>
    </source>
</reference>
<evidence type="ECO:0000256" key="2">
    <source>
        <dbReference type="SAM" id="Phobius"/>
    </source>
</evidence>
<evidence type="ECO:0000256" key="1">
    <source>
        <dbReference type="SAM" id="MobiDB-lite"/>
    </source>
</evidence>
<sequence>METTPTPHDELESAEVATDPAGPPRRPRSRYLIPGIVIVVVLVLLGGFGAGIFFARSSDADDSTVTNAVSPSSDPRFAEAMKFVTCMRGKGVPNYPDAQPNGELLLTNDSGVSITSKPYQDAEAACKQFLPSGVSQEGQPPADPGAQSAPPAQRPPDLTAYVKCIRDKGVTQFPDADALGNFSNVDPNWPGLQKAQAACAKHLPPGTPGAPK</sequence>
<feature type="region of interest" description="Disordered" evidence="1">
    <location>
        <begin position="132"/>
        <end position="156"/>
    </location>
</feature>